<evidence type="ECO:0000313" key="3">
    <source>
        <dbReference type="Proteomes" id="UP001209878"/>
    </source>
</evidence>
<proteinExistence type="predicted"/>
<keyword evidence="1" id="KW-1133">Transmembrane helix</keyword>
<gene>
    <name evidence="2" type="ORF">NP493_6532g00004</name>
</gene>
<keyword evidence="1" id="KW-0472">Membrane</keyword>
<comment type="caution">
    <text evidence="2">The sequence shown here is derived from an EMBL/GenBank/DDBJ whole genome shotgun (WGS) entry which is preliminary data.</text>
</comment>
<accession>A0AAD9IRG7</accession>
<keyword evidence="1" id="KW-0812">Transmembrane</keyword>
<feature type="transmembrane region" description="Helical" evidence="1">
    <location>
        <begin position="82"/>
        <end position="100"/>
    </location>
</feature>
<name>A0AAD9IRG7_RIDPI</name>
<dbReference type="AlphaFoldDB" id="A0AAD9IRG7"/>
<dbReference type="Proteomes" id="UP001209878">
    <property type="component" value="Unassembled WGS sequence"/>
</dbReference>
<protein>
    <submittedName>
        <fullName evidence="2">Uncharacterized protein</fullName>
    </submittedName>
</protein>
<evidence type="ECO:0000313" key="2">
    <source>
        <dbReference type="EMBL" id="KAK2139296.1"/>
    </source>
</evidence>
<organism evidence="2 3">
    <name type="scientific">Ridgeia piscesae</name>
    <name type="common">Tubeworm</name>
    <dbReference type="NCBI Taxonomy" id="27915"/>
    <lineage>
        <taxon>Eukaryota</taxon>
        <taxon>Metazoa</taxon>
        <taxon>Spiralia</taxon>
        <taxon>Lophotrochozoa</taxon>
        <taxon>Annelida</taxon>
        <taxon>Polychaeta</taxon>
        <taxon>Sedentaria</taxon>
        <taxon>Canalipalpata</taxon>
        <taxon>Sabellida</taxon>
        <taxon>Siboglinidae</taxon>
        <taxon>Ridgeia</taxon>
    </lineage>
</organism>
<dbReference type="EMBL" id="JAODUO010006521">
    <property type="protein sequence ID" value="KAK2139296.1"/>
    <property type="molecule type" value="Genomic_DNA"/>
</dbReference>
<evidence type="ECO:0000256" key="1">
    <source>
        <dbReference type="SAM" id="Phobius"/>
    </source>
</evidence>
<keyword evidence="3" id="KW-1185">Reference proteome</keyword>
<sequence>MTRLGMPGLTGADHGRTLRSCLPRFTFPAHFLFLWQRLPQLAQSLAHLHKIYNWCLCDNLLSVGRAPQHVGRWSSSLTGLEWIFLGFSFLVLLLFACLPLSRRLQFECHLTCVGVHRQLRVQPIHSLCVLYKPH</sequence>
<reference evidence="2" key="1">
    <citation type="journal article" date="2023" name="Mol. Biol. Evol.">
        <title>Third-Generation Sequencing Reveals the Adaptive Role of the Epigenome in Three Deep-Sea Polychaetes.</title>
        <authorList>
            <person name="Perez M."/>
            <person name="Aroh O."/>
            <person name="Sun Y."/>
            <person name="Lan Y."/>
            <person name="Juniper S.K."/>
            <person name="Young C.R."/>
            <person name="Angers B."/>
            <person name="Qian P.Y."/>
        </authorList>
    </citation>
    <scope>NUCLEOTIDE SEQUENCE</scope>
    <source>
        <strain evidence="2">R07B-5</strain>
    </source>
</reference>